<proteinExistence type="predicted"/>
<dbReference type="InterPro" id="IPR001387">
    <property type="entry name" value="Cro/C1-type_HTH"/>
</dbReference>
<dbReference type="Pfam" id="PF01381">
    <property type="entry name" value="HTH_3"/>
    <property type="match status" value="1"/>
</dbReference>
<gene>
    <name evidence="3" type="ORF">SAMN05421774_101455</name>
</gene>
<dbReference type="SUPFAM" id="SSF51182">
    <property type="entry name" value="RmlC-like cupins"/>
    <property type="match status" value="1"/>
</dbReference>
<accession>A0A1N7KIC0</accession>
<dbReference type="CDD" id="cd02209">
    <property type="entry name" value="cupin_XRE_C"/>
    <property type="match status" value="1"/>
</dbReference>
<dbReference type="InterPro" id="IPR014710">
    <property type="entry name" value="RmlC-like_jellyroll"/>
</dbReference>
<dbReference type="RefSeq" id="WP_076528267.1">
    <property type="nucleotide sequence ID" value="NZ_BMEH01000001.1"/>
</dbReference>
<evidence type="ECO:0000313" key="3">
    <source>
        <dbReference type="EMBL" id="SIS61244.1"/>
    </source>
</evidence>
<reference evidence="3 4" key="1">
    <citation type="submission" date="2017-01" db="EMBL/GenBank/DDBJ databases">
        <authorList>
            <person name="Mah S.A."/>
            <person name="Swanson W.J."/>
            <person name="Moy G.W."/>
            <person name="Vacquier V.D."/>
        </authorList>
    </citation>
    <scope>NUCLEOTIDE SEQUENCE [LARGE SCALE GENOMIC DNA]</scope>
    <source>
        <strain evidence="3 4">DSM 26375</strain>
    </source>
</reference>
<keyword evidence="4" id="KW-1185">Reference proteome</keyword>
<dbReference type="OrthoDB" id="9805356at2"/>
<dbReference type="GO" id="GO:0003700">
    <property type="term" value="F:DNA-binding transcription factor activity"/>
    <property type="evidence" value="ECO:0007669"/>
    <property type="project" value="TreeGrafter"/>
</dbReference>
<dbReference type="Gene3D" id="1.10.260.40">
    <property type="entry name" value="lambda repressor-like DNA-binding domains"/>
    <property type="match status" value="1"/>
</dbReference>
<feature type="domain" description="HTH cro/C1-type" evidence="2">
    <location>
        <begin position="20"/>
        <end position="74"/>
    </location>
</feature>
<evidence type="ECO:0000259" key="2">
    <source>
        <dbReference type="PROSITE" id="PS50943"/>
    </source>
</evidence>
<dbReference type="InterPro" id="IPR013096">
    <property type="entry name" value="Cupin_2"/>
</dbReference>
<evidence type="ECO:0000256" key="1">
    <source>
        <dbReference type="ARBA" id="ARBA00023125"/>
    </source>
</evidence>
<dbReference type="GO" id="GO:0003677">
    <property type="term" value="F:DNA binding"/>
    <property type="evidence" value="ECO:0007669"/>
    <property type="project" value="UniProtKB-KW"/>
</dbReference>
<protein>
    <submittedName>
        <fullName evidence="3">Transcriptional regulator, XRE family with cupin sensor</fullName>
    </submittedName>
</protein>
<dbReference type="EMBL" id="FTOT01000001">
    <property type="protein sequence ID" value="SIS61244.1"/>
    <property type="molecule type" value="Genomic_DNA"/>
</dbReference>
<dbReference type="InterPro" id="IPR010982">
    <property type="entry name" value="Lambda_DNA-bd_dom_sf"/>
</dbReference>
<dbReference type="PROSITE" id="PS50943">
    <property type="entry name" value="HTH_CROC1"/>
    <property type="match status" value="1"/>
</dbReference>
<dbReference type="InterPro" id="IPR011051">
    <property type="entry name" value="RmlC_Cupin_sf"/>
</dbReference>
<organism evidence="3 4">
    <name type="scientific">Gemmobacter megaterium</name>
    <dbReference type="NCBI Taxonomy" id="1086013"/>
    <lineage>
        <taxon>Bacteria</taxon>
        <taxon>Pseudomonadati</taxon>
        <taxon>Pseudomonadota</taxon>
        <taxon>Alphaproteobacteria</taxon>
        <taxon>Rhodobacterales</taxon>
        <taxon>Paracoccaceae</taxon>
        <taxon>Gemmobacter</taxon>
    </lineage>
</organism>
<dbReference type="STRING" id="1086013.SAMN05421774_101455"/>
<dbReference type="PANTHER" id="PTHR46797:SF1">
    <property type="entry name" value="METHYLPHOSPHONATE SYNTHASE"/>
    <property type="match status" value="1"/>
</dbReference>
<name>A0A1N7KIC0_9RHOB</name>
<dbReference type="SMART" id="SM00530">
    <property type="entry name" value="HTH_XRE"/>
    <property type="match status" value="1"/>
</dbReference>
<dbReference type="PANTHER" id="PTHR46797">
    <property type="entry name" value="HTH-TYPE TRANSCRIPTIONAL REGULATOR"/>
    <property type="match status" value="1"/>
</dbReference>
<dbReference type="Pfam" id="PF07883">
    <property type="entry name" value="Cupin_2"/>
    <property type="match status" value="1"/>
</dbReference>
<dbReference type="Gene3D" id="2.60.120.10">
    <property type="entry name" value="Jelly Rolls"/>
    <property type="match status" value="1"/>
</dbReference>
<dbReference type="SUPFAM" id="SSF47413">
    <property type="entry name" value="lambda repressor-like DNA-binding domains"/>
    <property type="match status" value="1"/>
</dbReference>
<dbReference type="Proteomes" id="UP000186141">
    <property type="component" value="Unassembled WGS sequence"/>
</dbReference>
<keyword evidence="1" id="KW-0238">DNA-binding</keyword>
<dbReference type="AlphaFoldDB" id="A0A1N7KIC0"/>
<sequence length="199" mass="21354">MTDPLRQPDISQTPAFGGRIRELRRKAGMTLQTLADLAGISVGFLSQVERDKATPSLGTLASLATALEVEIDVFVAAPRLADSVTRAAERVRFAISDSSLAYERVSTNLPGGTLTSLIVHIPQGYRSEIVSHVGEELIVVLDGTIRQTLGDAELVLNPGDSLHFMGDTPHSFANIGEGPARMIWTGTTPRLIGRSPERP</sequence>
<evidence type="ECO:0000313" key="4">
    <source>
        <dbReference type="Proteomes" id="UP000186141"/>
    </source>
</evidence>
<dbReference type="GO" id="GO:0005829">
    <property type="term" value="C:cytosol"/>
    <property type="evidence" value="ECO:0007669"/>
    <property type="project" value="TreeGrafter"/>
</dbReference>
<dbReference type="CDD" id="cd00093">
    <property type="entry name" value="HTH_XRE"/>
    <property type="match status" value="1"/>
</dbReference>
<dbReference type="InterPro" id="IPR050807">
    <property type="entry name" value="TransReg_Diox_bact_type"/>
</dbReference>